<dbReference type="RefSeq" id="WP_162469181.1">
    <property type="nucleotide sequence ID" value="NZ_JBHJTU010000004.1"/>
</dbReference>
<gene>
    <name evidence="1" type="ORF">FNH09_27380</name>
</gene>
<evidence type="ECO:0000313" key="1">
    <source>
        <dbReference type="EMBL" id="MPY34823.1"/>
    </source>
</evidence>
<accession>A0A5N8VI17</accession>
<name>A0A5N8VI17_9ACTN</name>
<dbReference type="EMBL" id="VJZD01000130">
    <property type="protein sequence ID" value="MPY34823.1"/>
    <property type="molecule type" value="Genomic_DNA"/>
</dbReference>
<proteinExistence type="predicted"/>
<sequence length="115" mass="12785">MRLSHSLAPVTVAVALVLSLPYEAMPHPRVKAGEPAPRQPFGADCRTTVDGSHVVAYCHNPYADIDRVALHVECDRWWDLDVDGPAVDTGPAMTVRLAGRCWMEVRSVWISHQKR</sequence>
<organism evidence="1 2">
    <name type="scientific">Streptomyces adustus</name>
    <dbReference type="NCBI Taxonomy" id="1609272"/>
    <lineage>
        <taxon>Bacteria</taxon>
        <taxon>Bacillati</taxon>
        <taxon>Actinomycetota</taxon>
        <taxon>Actinomycetes</taxon>
        <taxon>Kitasatosporales</taxon>
        <taxon>Streptomycetaceae</taxon>
        <taxon>Streptomyces</taxon>
    </lineage>
</organism>
<dbReference type="AlphaFoldDB" id="A0A5N8VI17"/>
<dbReference type="Proteomes" id="UP000325849">
    <property type="component" value="Unassembled WGS sequence"/>
</dbReference>
<comment type="caution">
    <text evidence="1">The sequence shown here is derived from an EMBL/GenBank/DDBJ whole genome shotgun (WGS) entry which is preliminary data.</text>
</comment>
<keyword evidence="2" id="KW-1185">Reference proteome</keyword>
<evidence type="ECO:0000313" key="2">
    <source>
        <dbReference type="Proteomes" id="UP000325849"/>
    </source>
</evidence>
<reference evidence="1 2" key="1">
    <citation type="submission" date="2019-07" db="EMBL/GenBank/DDBJ databases">
        <title>New species of Amycolatopsis and Streptomyces.</title>
        <authorList>
            <person name="Duangmal K."/>
            <person name="Teo W.F.A."/>
            <person name="Lipun K."/>
        </authorList>
    </citation>
    <scope>NUCLEOTIDE SEQUENCE [LARGE SCALE GENOMIC DNA]</scope>
    <source>
        <strain evidence="1 2">NBRC 109810</strain>
    </source>
</reference>
<protein>
    <submittedName>
        <fullName evidence="1">Uncharacterized protein</fullName>
    </submittedName>
</protein>